<dbReference type="Proteomes" id="UP000288246">
    <property type="component" value="Unassembled WGS sequence"/>
</dbReference>
<evidence type="ECO:0000313" key="1">
    <source>
        <dbReference type="EMBL" id="GCD20745.1"/>
    </source>
</evidence>
<reference evidence="1 2" key="1">
    <citation type="submission" date="2018-11" db="EMBL/GenBank/DDBJ databases">
        <title>Draft genome sequence of Cellulomonas takizawaensis strain TKZ-21.</title>
        <authorList>
            <person name="Yamamura H."/>
            <person name="Hayashi T."/>
            <person name="Hamada M."/>
            <person name="Serisawa Y."/>
            <person name="Matsuyama K."/>
            <person name="Nakagawa Y."/>
            <person name="Otoguro M."/>
            <person name="Yanagida F."/>
            <person name="Hayakawa M."/>
        </authorList>
    </citation>
    <scope>NUCLEOTIDE SEQUENCE [LARGE SCALE GENOMIC DNA]</scope>
    <source>
        <strain evidence="1 2">TKZ-21</strain>
    </source>
</reference>
<comment type="caution">
    <text evidence="1">The sequence shown here is derived from an EMBL/GenBank/DDBJ whole genome shotgun (WGS) entry which is preliminary data.</text>
</comment>
<accession>A0A401V1G3</accession>
<dbReference type="SUPFAM" id="SSF50249">
    <property type="entry name" value="Nucleic acid-binding proteins"/>
    <property type="match status" value="1"/>
</dbReference>
<name>A0A401V1G3_9CELL</name>
<gene>
    <name evidence="1" type="ORF">CTKZ_23070</name>
</gene>
<proteinExistence type="predicted"/>
<sequence length="122" mass="13526">MTLKERMRKVVASQAEIEADEERADALRSVGCTPVEKLADRTRASVSGVIRSVVLRPREGVPALEAELYDGSGTLDLVWLGRREIAGIAPGRRVRIEGLVCQVDGRRTVFNPKYELRPRPGE</sequence>
<evidence type="ECO:0000313" key="2">
    <source>
        <dbReference type="Proteomes" id="UP000288246"/>
    </source>
</evidence>
<dbReference type="CDD" id="cd04488">
    <property type="entry name" value="RecG_wedge_OBF"/>
    <property type="match status" value="1"/>
</dbReference>
<dbReference type="InterPro" id="IPR012340">
    <property type="entry name" value="NA-bd_OB-fold"/>
</dbReference>
<keyword evidence="2" id="KW-1185">Reference proteome</keyword>
<evidence type="ECO:0008006" key="3">
    <source>
        <dbReference type="Google" id="ProtNLM"/>
    </source>
</evidence>
<dbReference type="RefSeq" id="WP_124343253.1">
    <property type="nucleotide sequence ID" value="NZ_BHYL01000190.1"/>
</dbReference>
<protein>
    <recommendedName>
        <fullName evidence="3">DNA-binding protein</fullName>
    </recommendedName>
</protein>
<dbReference type="AlphaFoldDB" id="A0A401V1G3"/>
<dbReference type="EMBL" id="BHYL01000190">
    <property type="protein sequence ID" value="GCD20745.1"/>
    <property type="molecule type" value="Genomic_DNA"/>
</dbReference>
<dbReference type="Gene3D" id="2.40.50.140">
    <property type="entry name" value="Nucleic acid-binding proteins"/>
    <property type="match status" value="1"/>
</dbReference>
<organism evidence="1 2">
    <name type="scientific">Cellulomonas algicola</name>
    <dbReference type="NCBI Taxonomy" id="2071633"/>
    <lineage>
        <taxon>Bacteria</taxon>
        <taxon>Bacillati</taxon>
        <taxon>Actinomycetota</taxon>
        <taxon>Actinomycetes</taxon>
        <taxon>Micrococcales</taxon>
        <taxon>Cellulomonadaceae</taxon>
        <taxon>Cellulomonas</taxon>
    </lineage>
</organism>
<dbReference type="OrthoDB" id="3268233at2"/>